<reference evidence="2 4" key="1">
    <citation type="submission" date="2014-02" db="EMBL/GenBank/DDBJ databases">
        <title>Aquamicrobium defluvii Genome sequencing.</title>
        <authorList>
            <person name="Wang X."/>
        </authorList>
    </citation>
    <scope>NUCLEOTIDE SEQUENCE [LARGE SCALE GENOMIC DNA]</scope>
    <source>
        <strain evidence="2 4">W13Z1</strain>
    </source>
</reference>
<dbReference type="Pfam" id="PF01177">
    <property type="entry name" value="Asp_Glu_race"/>
    <property type="match status" value="1"/>
</dbReference>
<gene>
    <name evidence="2" type="ORF">BG36_15330</name>
    <name evidence="3" type="ORF">DES43_12626</name>
</gene>
<dbReference type="eggNOG" id="COG4126">
    <property type="taxonomic scope" value="Bacteria"/>
</dbReference>
<name>A0A011V1K3_9HYPH</name>
<evidence type="ECO:0000313" key="2">
    <source>
        <dbReference type="EMBL" id="EXL02320.1"/>
    </source>
</evidence>
<evidence type="ECO:0000313" key="4">
    <source>
        <dbReference type="Proteomes" id="UP000019849"/>
    </source>
</evidence>
<dbReference type="EMBL" id="JENY01000032">
    <property type="protein sequence ID" value="EXL02320.1"/>
    <property type="molecule type" value="Genomic_DNA"/>
</dbReference>
<dbReference type="InterPro" id="IPR052186">
    <property type="entry name" value="Hydantoin_racemase-like"/>
</dbReference>
<dbReference type="HOGENOM" id="CLU_053002_3_0_5"/>
<evidence type="ECO:0000313" key="3">
    <source>
        <dbReference type="EMBL" id="TDR32649.1"/>
    </source>
</evidence>
<dbReference type="PANTHER" id="PTHR28047">
    <property type="entry name" value="PROTEIN DCG1"/>
    <property type="match status" value="1"/>
</dbReference>
<dbReference type="Proteomes" id="UP000019849">
    <property type="component" value="Unassembled WGS sequence"/>
</dbReference>
<dbReference type="InterPro" id="IPR053714">
    <property type="entry name" value="Iso_Racemase_Enz_sf"/>
</dbReference>
<dbReference type="GO" id="GO:0047661">
    <property type="term" value="F:amino-acid racemase activity"/>
    <property type="evidence" value="ECO:0007669"/>
    <property type="project" value="InterPro"/>
</dbReference>
<evidence type="ECO:0000313" key="5">
    <source>
        <dbReference type="Proteomes" id="UP000294958"/>
    </source>
</evidence>
<proteinExistence type="inferred from homology"/>
<sequence length="237" mass="24788">MTLRRAEGVKEPAKGRRLLVINPNTNPAVTRTIRDAAACVVHETTAVTVVNPATGPFSIETAEHRALAVPRVISLVSENLSAGYDAFVLGCFDDIGLFESRALTKVPVVGPCEAGIAAMRTLARRFSIVTTVHAALPGINDLLVHYGVADICTVRAAGVGVADASENGTEARLRFLRTIHEAIEMDGAEAILLGSGGLAGKASTLQADISVPIIDAVQAAVKMAEGIALQLRQQMDG</sequence>
<dbReference type="STRING" id="69279.BG36_15330"/>
<dbReference type="Gene3D" id="3.40.50.12500">
    <property type="match status" value="1"/>
</dbReference>
<dbReference type="PANTHER" id="PTHR28047:SF5">
    <property type="entry name" value="PROTEIN DCG1"/>
    <property type="match status" value="1"/>
</dbReference>
<reference evidence="3 5" key="2">
    <citation type="submission" date="2019-03" db="EMBL/GenBank/DDBJ databases">
        <title>Genomic Encyclopedia of Type Strains, Phase IV (KMG-IV): sequencing the most valuable type-strain genomes for metagenomic binning, comparative biology and taxonomic classification.</title>
        <authorList>
            <person name="Goeker M."/>
        </authorList>
    </citation>
    <scope>NUCLEOTIDE SEQUENCE [LARGE SCALE GENOMIC DNA]</scope>
    <source>
        <strain evidence="3 5">DSM 11603</strain>
    </source>
</reference>
<dbReference type="OrthoDB" id="9791723at2"/>
<dbReference type="EMBL" id="SNZF01000026">
    <property type="protein sequence ID" value="TDR32649.1"/>
    <property type="molecule type" value="Genomic_DNA"/>
</dbReference>
<protein>
    <submittedName>
        <fullName evidence="3">Allantoin racemase</fullName>
    </submittedName>
    <submittedName>
        <fullName evidence="2">Asp/Glu/hydantoin racemase</fullName>
    </submittedName>
</protein>
<comment type="similarity">
    <text evidence="1">Belongs to the HyuE racemase family.</text>
</comment>
<accession>A0A011V1K3</accession>
<dbReference type="Proteomes" id="UP000294958">
    <property type="component" value="Unassembled WGS sequence"/>
</dbReference>
<evidence type="ECO:0000256" key="1">
    <source>
        <dbReference type="ARBA" id="ARBA00038414"/>
    </source>
</evidence>
<comment type="caution">
    <text evidence="2">The sequence shown here is derived from an EMBL/GenBank/DDBJ whole genome shotgun (WGS) entry which is preliminary data.</text>
</comment>
<dbReference type="RefSeq" id="WP_051520766.1">
    <property type="nucleotide sequence ID" value="NZ_KK073904.1"/>
</dbReference>
<dbReference type="PATRIC" id="fig|69279.3.peg.4130"/>
<dbReference type="InterPro" id="IPR015942">
    <property type="entry name" value="Asp/Glu/hydantoin_racemase"/>
</dbReference>
<organism evidence="2 4">
    <name type="scientific">Aquamicrobium defluvii</name>
    <dbReference type="NCBI Taxonomy" id="69279"/>
    <lineage>
        <taxon>Bacteria</taxon>
        <taxon>Pseudomonadati</taxon>
        <taxon>Pseudomonadota</taxon>
        <taxon>Alphaproteobacteria</taxon>
        <taxon>Hyphomicrobiales</taxon>
        <taxon>Phyllobacteriaceae</taxon>
        <taxon>Aquamicrobium</taxon>
    </lineage>
</organism>
<keyword evidence="5" id="KW-1185">Reference proteome</keyword>
<dbReference type="AlphaFoldDB" id="A0A011V1K3"/>